<evidence type="ECO:0000313" key="2">
    <source>
        <dbReference type="Proteomes" id="UP000190080"/>
    </source>
</evidence>
<organism evidence="1 2">
    <name type="scientific">Clostridium oryzae</name>
    <dbReference type="NCBI Taxonomy" id="1450648"/>
    <lineage>
        <taxon>Bacteria</taxon>
        <taxon>Bacillati</taxon>
        <taxon>Bacillota</taxon>
        <taxon>Clostridia</taxon>
        <taxon>Eubacteriales</taxon>
        <taxon>Clostridiaceae</taxon>
        <taxon>Clostridium</taxon>
    </lineage>
</organism>
<dbReference type="AlphaFoldDB" id="A0A1V4IHU6"/>
<name>A0A1V4IHU6_9CLOT</name>
<comment type="caution">
    <text evidence="1">The sequence shown here is derived from an EMBL/GenBank/DDBJ whole genome shotgun (WGS) entry which is preliminary data.</text>
</comment>
<dbReference type="STRING" id="1450648.CLORY_32190"/>
<reference evidence="1 2" key="1">
    <citation type="submission" date="2017-03" db="EMBL/GenBank/DDBJ databases">
        <title>Genome sequence of Clostridium oryzae DSM 28571.</title>
        <authorList>
            <person name="Poehlein A."/>
            <person name="Daniel R."/>
        </authorList>
    </citation>
    <scope>NUCLEOTIDE SEQUENCE [LARGE SCALE GENOMIC DNA]</scope>
    <source>
        <strain evidence="1 2">DSM 28571</strain>
    </source>
</reference>
<keyword evidence="2" id="KW-1185">Reference proteome</keyword>
<accession>A0A1V4IHU6</accession>
<dbReference type="Proteomes" id="UP000190080">
    <property type="component" value="Unassembled WGS sequence"/>
</dbReference>
<protein>
    <recommendedName>
        <fullName evidence="3">Class I SAM-dependent methyltransferase</fullName>
    </recommendedName>
</protein>
<gene>
    <name evidence="1" type="ORF">CLORY_32190</name>
</gene>
<dbReference type="EMBL" id="MZGV01000042">
    <property type="protein sequence ID" value="OPJ59572.1"/>
    <property type="molecule type" value="Genomic_DNA"/>
</dbReference>
<dbReference type="OrthoDB" id="1929483at2"/>
<evidence type="ECO:0000313" key="1">
    <source>
        <dbReference type="EMBL" id="OPJ59572.1"/>
    </source>
</evidence>
<dbReference type="RefSeq" id="WP_079426348.1">
    <property type="nucleotide sequence ID" value="NZ_MZGV01000042.1"/>
</dbReference>
<proteinExistence type="predicted"/>
<evidence type="ECO:0008006" key="3">
    <source>
        <dbReference type="Google" id="ProtNLM"/>
    </source>
</evidence>
<sequence>MVNIDIEKVKIEGNVLDIGSINYGIVYRICKELDNAVEVDYVSEDRQNIKTNFYDTAIIFFNVSNLAFESERKDLIKEAAKCLSTDGEIIIWDVEKKRGKKVNTDVNMIFKSGDNRIVNIRRNNIFTSNSLSSTKTLIEGFFDIIEENQIENIFFIRAKKKENTL</sequence>